<proteinExistence type="inferred from homology"/>
<reference evidence="6" key="1">
    <citation type="journal article" date="2014" name="Nat. Genet.">
        <title>Genome and transcriptome of the porcine whipworm Trichuris suis.</title>
        <authorList>
            <person name="Jex A.R."/>
            <person name="Nejsum P."/>
            <person name="Schwarz E.M."/>
            <person name="Hu L."/>
            <person name="Young N.D."/>
            <person name="Hall R.S."/>
            <person name="Korhonen P.K."/>
            <person name="Liao S."/>
            <person name="Thamsborg S."/>
            <person name="Xia J."/>
            <person name="Xu P."/>
            <person name="Wang S."/>
            <person name="Scheerlinck J.P."/>
            <person name="Hofmann A."/>
            <person name="Sternberg P.W."/>
            <person name="Wang J."/>
            <person name="Gasser R.B."/>
        </authorList>
    </citation>
    <scope>NUCLEOTIDE SEQUENCE [LARGE SCALE GENOMIC DNA]</scope>
    <source>
        <strain evidence="6">DCEP-RM93F</strain>
    </source>
</reference>
<dbReference type="EMBL" id="KL367615">
    <property type="protein sequence ID" value="KFD61688.1"/>
    <property type="molecule type" value="Genomic_DNA"/>
</dbReference>
<dbReference type="SMART" id="SM00365">
    <property type="entry name" value="LRR_SD22"/>
    <property type="match status" value="5"/>
</dbReference>
<evidence type="ECO:0000256" key="2">
    <source>
        <dbReference type="ARBA" id="ARBA00022737"/>
    </source>
</evidence>
<name>A0A085MWU2_9BILA</name>
<dbReference type="SMART" id="SM00364">
    <property type="entry name" value="LRR_BAC"/>
    <property type="match status" value="13"/>
</dbReference>
<keyword evidence="2" id="KW-0677">Repeat</keyword>
<gene>
    <name evidence="6" type="ORF">M514_04758</name>
</gene>
<dbReference type="InterPro" id="IPR050216">
    <property type="entry name" value="LRR_domain-containing"/>
</dbReference>
<protein>
    <recommendedName>
        <fullName evidence="5">Disease resistance R13L4/SHOC-2-like LRR domain-containing protein</fullName>
    </recommendedName>
</protein>
<dbReference type="FunFam" id="3.80.10.10:FF:000281">
    <property type="entry name" value="Leucine-rich repeat protein soc-2"/>
    <property type="match status" value="1"/>
</dbReference>
<dbReference type="InterPro" id="IPR032675">
    <property type="entry name" value="LRR_dom_sf"/>
</dbReference>
<dbReference type="Pfam" id="PF23598">
    <property type="entry name" value="LRR_14"/>
    <property type="match status" value="1"/>
</dbReference>
<feature type="compositionally biased region" description="Polar residues" evidence="4">
    <location>
        <begin position="209"/>
        <end position="222"/>
    </location>
</feature>
<comment type="similarity">
    <text evidence="3">Belongs to the SHOC2 family.</text>
</comment>
<evidence type="ECO:0000256" key="3">
    <source>
        <dbReference type="ARBA" id="ARBA00023786"/>
    </source>
</evidence>
<sequence>MAIGSLRAIDALAPPPMIFQLDAKRTSETAPHLARKLSPSADCRRNPKRERVEKVILAPLLPNCKGKSTFSCITDMSSSRSNSPATSGPIGTFTSPRRRTATYGSTPWPLEELSTVVGPADCSSSPSCSTVRQFSLPEGSAMSGAYLQSASSLDHGFSLLPSAMCGTRTRATCLAILQAAVDRRCVMLTNLTFSTGFHFMTHERHGSCDGSSLSRKASQEASRSPREVRRVMILERPGLDKPHHPGSSKKRISSTKHPLTLLEEVEEESEHLSIIGSLTCGLFDLPAYLHIMELQFRPEKPDTTAATISRRRSKSPASSFFEKLYSFRNRRRSSANEHREVPFCEIRKVDLQKEFQKCKDNQNTRFDMSSSDITSIPSSIRDLVQLTELFLYKNKLTTLPSEIGNLVNLRKLGLSENYLTALPDTLAALVGLQALDLRHNRLNEIPPVIYQISSLETLWLRYNRITTVGEKIGQLKRLKMLDLRENKIQALPSSIGALSCLLVLLCSYNHLRSAPSAIGDCSELSQLDFQHNELLGIPDSIGKLHNLTRLGLRYNKLTSIPTSLANCTKLEEFNIEGNNMSQLPDGLLSRLSNLATINLSRNDFSSFPQGGPAQFTCVVTVNMEHNQINKVPFGIFSRAQQLATLNLKENELTSLPLDVGTWRNVVELNLSTNQLRMLPDDIDKLQNLEMLIVSNNYLKRLPPSVGNLKKLKELDLEENELEVLPSEIGFLFNLNKLLVQSNKLTCLPRTIGNLVSLKELRVGENNLTSLPEEVGTLENLKSLYINDNPSLHTLPYELALCQALEIMSIENCPLSQIPPEITAGGPSLVIQFLKMQGPYRGTVYCACAVASFVWPLVRPFRDNYGNCSLAWRLRAGSAQVGRIEDVVAEVSSQRASLKMGKLFPPN</sequence>
<keyword evidence="1" id="KW-0433">Leucine-rich repeat</keyword>
<feature type="domain" description="Disease resistance R13L4/SHOC-2-like LRR" evidence="5">
    <location>
        <begin position="458"/>
        <end position="651"/>
    </location>
</feature>
<evidence type="ECO:0000259" key="5">
    <source>
        <dbReference type="Pfam" id="PF23598"/>
    </source>
</evidence>
<dbReference type="PROSITE" id="PS51450">
    <property type="entry name" value="LRR"/>
    <property type="match status" value="3"/>
</dbReference>
<dbReference type="PANTHER" id="PTHR48051:SF1">
    <property type="entry name" value="RAS SUPPRESSOR PROTEIN 1"/>
    <property type="match status" value="1"/>
</dbReference>
<dbReference type="SUPFAM" id="SSF52058">
    <property type="entry name" value="L domain-like"/>
    <property type="match status" value="2"/>
</dbReference>
<evidence type="ECO:0000313" key="6">
    <source>
        <dbReference type="EMBL" id="KFD61688.1"/>
    </source>
</evidence>
<dbReference type="InterPro" id="IPR001611">
    <property type="entry name" value="Leu-rich_rpt"/>
</dbReference>
<feature type="region of interest" description="Disordered" evidence="4">
    <location>
        <begin position="75"/>
        <end position="106"/>
    </location>
</feature>
<evidence type="ECO:0000256" key="1">
    <source>
        <dbReference type="ARBA" id="ARBA00022614"/>
    </source>
</evidence>
<dbReference type="SMART" id="SM00369">
    <property type="entry name" value="LRR_TYP"/>
    <property type="match status" value="15"/>
</dbReference>
<dbReference type="GO" id="GO:0005737">
    <property type="term" value="C:cytoplasm"/>
    <property type="evidence" value="ECO:0007669"/>
    <property type="project" value="TreeGrafter"/>
</dbReference>
<organism evidence="6">
    <name type="scientific">Trichuris suis</name>
    <name type="common">pig whipworm</name>
    <dbReference type="NCBI Taxonomy" id="68888"/>
    <lineage>
        <taxon>Eukaryota</taxon>
        <taxon>Metazoa</taxon>
        <taxon>Ecdysozoa</taxon>
        <taxon>Nematoda</taxon>
        <taxon>Enoplea</taxon>
        <taxon>Dorylaimia</taxon>
        <taxon>Trichinellida</taxon>
        <taxon>Trichuridae</taxon>
        <taxon>Trichuris</taxon>
    </lineage>
</organism>
<evidence type="ECO:0000256" key="4">
    <source>
        <dbReference type="SAM" id="MobiDB-lite"/>
    </source>
</evidence>
<dbReference type="AlphaFoldDB" id="A0A085MWU2"/>
<dbReference type="Proteomes" id="UP000030758">
    <property type="component" value="Unassembled WGS sequence"/>
</dbReference>
<dbReference type="InterPro" id="IPR055414">
    <property type="entry name" value="LRR_R13L4/SHOC2-like"/>
</dbReference>
<feature type="compositionally biased region" description="Polar residues" evidence="4">
    <location>
        <begin position="75"/>
        <end position="86"/>
    </location>
</feature>
<dbReference type="FunFam" id="3.80.10.10:FF:000031">
    <property type="entry name" value="leucine-rich repeat protein SHOC-2"/>
    <property type="match status" value="1"/>
</dbReference>
<dbReference type="Gene3D" id="3.80.10.10">
    <property type="entry name" value="Ribonuclease Inhibitor"/>
    <property type="match status" value="4"/>
</dbReference>
<dbReference type="InterPro" id="IPR003591">
    <property type="entry name" value="Leu-rich_rpt_typical-subtyp"/>
</dbReference>
<feature type="region of interest" description="Disordered" evidence="4">
    <location>
        <begin position="205"/>
        <end position="226"/>
    </location>
</feature>
<dbReference type="Pfam" id="PF13855">
    <property type="entry name" value="LRR_8"/>
    <property type="match status" value="2"/>
</dbReference>
<accession>A0A085MWU2</accession>
<dbReference type="PANTHER" id="PTHR48051">
    <property type="match status" value="1"/>
</dbReference>